<keyword evidence="3" id="KW-1185">Reference proteome</keyword>
<name>A0ABT1I248_STRSD</name>
<reference evidence="2 3" key="1">
    <citation type="submission" date="2022-06" db="EMBL/GenBank/DDBJ databases">
        <title>Genomic Encyclopedia of Archaeal and Bacterial Type Strains, Phase II (KMG-II): from individual species to whole genera.</title>
        <authorList>
            <person name="Goeker M."/>
        </authorList>
    </citation>
    <scope>NUCLEOTIDE SEQUENCE [LARGE SCALE GENOMIC DNA]</scope>
    <source>
        <strain evidence="2 3">DSM 40477</strain>
    </source>
</reference>
<gene>
    <name evidence="2" type="ORF">LX15_005376</name>
</gene>
<evidence type="ECO:0000313" key="3">
    <source>
        <dbReference type="Proteomes" id="UP001205311"/>
    </source>
</evidence>
<evidence type="ECO:0000259" key="1">
    <source>
        <dbReference type="Pfam" id="PF01507"/>
    </source>
</evidence>
<dbReference type="Pfam" id="PF01507">
    <property type="entry name" value="PAPS_reduct"/>
    <property type="match status" value="1"/>
</dbReference>
<sequence>MASNQTRRHVWTWRPIHHWTENQVWERIHASGLPYHPAYHHIPRLSCSFCVLARPRDLVRAAQLRPDLAQRYADVEARINHRFHTDLSVAKIIHRTRMALDPGPALPAPLWTPPCR</sequence>
<dbReference type="InterPro" id="IPR014729">
    <property type="entry name" value="Rossmann-like_a/b/a_fold"/>
</dbReference>
<dbReference type="SUPFAM" id="SSF52402">
    <property type="entry name" value="Adenine nucleotide alpha hydrolases-like"/>
    <property type="match status" value="1"/>
</dbReference>
<dbReference type="Gene3D" id="3.40.50.620">
    <property type="entry name" value="HUPs"/>
    <property type="match status" value="1"/>
</dbReference>
<dbReference type="Proteomes" id="UP001205311">
    <property type="component" value="Unassembled WGS sequence"/>
</dbReference>
<comment type="caution">
    <text evidence="2">The sequence shown here is derived from an EMBL/GenBank/DDBJ whole genome shotgun (WGS) entry which is preliminary data.</text>
</comment>
<dbReference type="EMBL" id="JAMTCP010000046">
    <property type="protein sequence ID" value="MCP2261650.1"/>
    <property type="molecule type" value="Genomic_DNA"/>
</dbReference>
<dbReference type="InterPro" id="IPR002500">
    <property type="entry name" value="PAPS_reduct_dom"/>
</dbReference>
<evidence type="ECO:0000313" key="2">
    <source>
        <dbReference type="EMBL" id="MCP2261650.1"/>
    </source>
</evidence>
<protein>
    <submittedName>
        <fullName evidence="2">Phosphoadenosine phosphosulfate reductase family protein</fullName>
    </submittedName>
</protein>
<proteinExistence type="predicted"/>
<accession>A0ABT1I248</accession>
<feature type="domain" description="Phosphoadenosine phosphosulphate reductase" evidence="1">
    <location>
        <begin position="9"/>
        <end position="40"/>
    </location>
</feature>
<organism evidence="2 3">
    <name type="scientific">Streptoalloteichus tenebrarius (strain ATCC 17920 / DSM 40477 / JCM 4838 / CBS 697.72 / NBRC 16177 / NCIMB 11028 / NRRL B-12390 / A12253. 1 / ISP 5477)</name>
    <name type="common">Streptomyces tenebrarius</name>
    <dbReference type="NCBI Taxonomy" id="1933"/>
    <lineage>
        <taxon>Bacteria</taxon>
        <taxon>Bacillati</taxon>
        <taxon>Actinomycetota</taxon>
        <taxon>Actinomycetes</taxon>
        <taxon>Pseudonocardiales</taxon>
        <taxon>Pseudonocardiaceae</taxon>
        <taxon>Streptoalloteichus</taxon>
    </lineage>
</organism>